<dbReference type="PANTHER" id="PTHR43409">
    <property type="entry name" value="ANAEROBIC MAGNESIUM-PROTOPORPHYRIN IX MONOMETHYL ESTER CYCLASE-RELATED"/>
    <property type="match status" value="1"/>
</dbReference>
<evidence type="ECO:0000256" key="6">
    <source>
        <dbReference type="SAM" id="MobiDB-lite"/>
    </source>
</evidence>
<evidence type="ECO:0000256" key="4">
    <source>
        <dbReference type="ARBA" id="ARBA00023004"/>
    </source>
</evidence>
<organism evidence="9 10">
    <name type="scientific">Candidatus Methylospira mobilis</name>
    <dbReference type="NCBI Taxonomy" id="1808979"/>
    <lineage>
        <taxon>Bacteria</taxon>
        <taxon>Pseudomonadati</taxon>
        <taxon>Pseudomonadota</taxon>
        <taxon>Gammaproteobacteria</taxon>
        <taxon>Methylococcales</taxon>
        <taxon>Methylococcaceae</taxon>
        <taxon>Candidatus Methylospira</taxon>
    </lineage>
</organism>
<keyword evidence="2" id="KW-0949">S-adenosyl-L-methionine</keyword>
<dbReference type="PROSITE" id="PS51332">
    <property type="entry name" value="B12_BINDING"/>
    <property type="match status" value="1"/>
</dbReference>
<dbReference type="GO" id="GO:0051536">
    <property type="term" value="F:iron-sulfur cluster binding"/>
    <property type="evidence" value="ECO:0007669"/>
    <property type="project" value="UniProtKB-KW"/>
</dbReference>
<dbReference type="Gene3D" id="3.80.30.20">
    <property type="entry name" value="tm_1862 like domain"/>
    <property type="match status" value="1"/>
</dbReference>
<evidence type="ECO:0000256" key="1">
    <source>
        <dbReference type="ARBA" id="ARBA00001966"/>
    </source>
</evidence>
<comment type="cofactor">
    <cofactor evidence="1">
        <name>[4Fe-4S] cluster</name>
        <dbReference type="ChEBI" id="CHEBI:49883"/>
    </cofactor>
</comment>
<keyword evidence="5" id="KW-0411">Iron-sulfur</keyword>
<dbReference type="InterPro" id="IPR036724">
    <property type="entry name" value="Cobalamin-bd_sf"/>
</dbReference>
<dbReference type="InterPro" id="IPR023404">
    <property type="entry name" value="rSAM_horseshoe"/>
</dbReference>
<evidence type="ECO:0000256" key="2">
    <source>
        <dbReference type="ARBA" id="ARBA00022691"/>
    </source>
</evidence>
<evidence type="ECO:0000256" key="5">
    <source>
        <dbReference type="ARBA" id="ARBA00023014"/>
    </source>
</evidence>
<dbReference type="Gene3D" id="3.40.50.280">
    <property type="entry name" value="Cobalamin-binding domain"/>
    <property type="match status" value="1"/>
</dbReference>
<reference evidence="9 10" key="1">
    <citation type="submission" date="2019-09" db="EMBL/GenBank/DDBJ databases">
        <title>Ecophysiology of the spiral-shaped methanotroph Methylospira mobilis as revealed by the complete genome sequence.</title>
        <authorList>
            <person name="Oshkin I.Y."/>
            <person name="Dedysh S.N."/>
            <person name="Miroshnikov K."/>
            <person name="Danilova O.V."/>
            <person name="Hakobyan A."/>
            <person name="Liesack W."/>
        </authorList>
    </citation>
    <scope>NUCLEOTIDE SEQUENCE [LARGE SCALE GENOMIC DNA]</scope>
    <source>
        <strain evidence="9 10">Shm1</strain>
    </source>
</reference>
<dbReference type="InterPro" id="IPR025288">
    <property type="entry name" value="DUF4080"/>
</dbReference>
<evidence type="ECO:0000313" key="10">
    <source>
        <dbReference type="Proteomes" id="UP000325755"/>
    </source>
</evidence>
<keyword evidence="4" id="KW-0408">Iron</keyword>
<gene>
    <name evidence="9" type="ORF">F6R98_05910</name>
</gene>
<evidence type="ECO:0000313" key="9">
    <source>
        <dbReference type="EMBL" id="QFY42217.1"/>
    </source>
</evidence>
<proteinExistence type="predicted"/>
<feature type="domain" description="Radical SAM core" evidence="8">
    <location>
        <begin position="157"/>
        <end position="387"/>
    </location>
</feature>
<sequence>MITLTTLNARYFHASLGLRYLLANMGELEPVTTLREFIFSERPNDIVESLLRDQPRIIGLGVYIWNITETTQVVALLKQIRPDINIILGGPEVSYETGQQDIVRYADYVITGPGDLAFAALCRRILNGNSPGHKIIAAEYPPLQQLVLPYGHYNEQDIASRIIYVEASRGCPFKCEFCLSSLDKTAWPFEPDAFLDALDSLHQRGVRHFKFVDRTFNLNIKSSLHILEFFLERLDERLFLHFEIIPDHLPEALKAAIRRFPAGTLQFEIGIQTLNPEVQQLISRKQDVIKTLDNLQWLRNESGAHLHTDLIFGLPGESLDSFGDGFNQLIKLNPHEIQVGILKRLRGAPLARHDDAYRMRYSPYPPYSILQTSLVGFDDVQRMTRYARYWDLIGNSGRFGRGRALLLGDEPFERFLAFSDWVFQRTGKTHEISLSRLYDLAYQWLLQQDEDRHNAYDALAADYHASGARGLPEFMNNAAGSLQYSTGTEQKPANRQARRRQSKHGETGQ</sequence>
<dbReference type="PROSITE" id="PS51918">
    <property type="entry name" value="RADICAL_SAM"/>
    <property type="match status" value="1"/>
</dbReference>
<evidence type="ECO:0000256" key="3">
    <source>
        <dbReference type="ARBA" id="ARBA00022723"/>
    </source>
</evidence>
<dbReference type="InParanoid" id="A0A5Q0BJ78"/>
<dbReference type="Pfam" id="PF02310">
    <property type="entry name" value="B12-binding"/>
    <property type="match status" value="1"/>
</dbReference>
<evidence type="ECO:0000259" key="8">
    <source>
        <dbReference type="PROSITE" id="PS51918"/>
    </source>
</evidence>
<dbReference type="SUPFAM" id="SSF102114">
    <property type="entry name" value="Radical SAM enzymes"/>
    <property type="match status" value="1"/>
</dbReference>
<feature type="compositionally biased region" description="Polar residues" evidence="6">
    <location>
        <begin position="483"/>
        <end position="493"/>
    </location>
</feature>
<dbReference type="SUPFAM" id="SSF52242">
    <property type="entry name" value="Cobalamin (vitamin B12)-binding domain"/>
    <property type="match status" value="1"/>
</dbReference>
<dbReference type="SFLD" id="SFLDS00029">
    <property type="entry name" value="Radical_SAM"/>
    <property type="match status" value="1"/>
</dbReference>
<dbReference type="PANTHER" id="PTHR43409:SF16">
    <property type="entry name" value="SLR0320 PROTEIN"/>
    <property type="match status" value="1"/>
</dbReference>
<accession>A0A5Q0BJ78</accession>
<protein>
    <submittedName>
        <fullName evidence="9">DUF4080 domain-containing protein</fullName>
    </submittedName>
</protein>
<dbReference type="GO" id="GO:0003824">
    <property type="term" value="F:catalytic activity"/>
    <property type="evidence" value="ECO:0007669"/>
    <property type="project" value="InterPro"/>
</dbReference>
<dbReference type="KEGG" id="mmob:F6R98_05910"/>
<keyword evidence="3" id="KW-0479">Metal-binding</keyword>
<dbReference type="EMBL" id="CP044205">
    <property type="protein sequence ID" value="QFY42217.1"/>
    <property type="molecule type" value="Genomic_DNA"/>
</dbReference>
<dbReference type="InterPro" id="IPR006638">
    <property type="entry name" value="Elp3/MiaA/NifB-like_rSAM"/>
</dbReference>
<dbReference type="GO" id="GO:0031419">
    <property type="term" value="F:cobalamin binding"/>
    <property type="evidence" value="ECO:0007669"/>
    <property type="project" value="InterPro"/>
</dbReference>
<dbReference type="SFLD" id="SFLDG01082">
    <property type="entry name" value="B12-binding_domain_containing"/>
    <property type="match status" value="1"/>
</dbReference>
<dbReference type="OrthoDB" id="9801424at2"/>
<dbReference type="InterPro" id="IPR058240">
    <property type="entry name" value="rSAM_sf"/>
</dbReference>
<dbReference type="InterPro" id="IPR006158">
    <property type="entry name" value="Cobalamin-bd"/>
</dbReference>
<keyword evidence="10" id="KW-1185">Reference proteome</keyword>
<dbReference type="GO" id="GO:0005829">
    <property type="term" value="C:cytosol"/>
    <property type="evidence" value="ECO:0007669"/>
    <property type="project" value="TreeGrafter"/>
</dbReference>
<dbReference type="Proteomes" id="UP000325755">
    <property type="component" value="Chromosome"/>
</dbReference>
<evidence type="ECO:0000259" key="7">
    <source>
        <dbReference type="PROSITE" id="PS51332"/>
    </source>
</evidence>
<dbReference type="RefSeq" id="WP_153248199.1">
    <property type="nucleotide sequence ID" value="NZ_CP044205.1"/>
</dbReference>
<feature type="region of interest" description="Disordered" evidence="6">
    <location>
        <begin position="483"/>
        <end position="509"/>
    </location>
</feature>
<dbReference type="Pfam" id="PF13311">
    <property type="entry name" value="DUF4080"/>
    <property type="match status" value="1"/>
</dbReference>
<dbReference type="GO" id="GO:0046872">
    <property type="term" value="F:metal ion binding"/>
    <property type="evidence" value="ECO:0007669"/>
    <property type="project" value="UniProtKB-KW"/>
</dbReference>
<dbReference type="AlphaFoldDB" id="A0A5Q0BJ78"/>
<feature type="domain" description="B12-binding" evidence="7">
    <location>
        <begin position="1"/>
        <end position="132"/>
    </location>
</feature>
<dbReference type="InterPro" id="IPR051198">
    <property type="entry name" value="BchE-like"/>
</dbReference>
<dbReference type="SMART" id="SM00729">
    <property type="entry name" value="Elp3"/>
    <property type="match status" value="1"/>
</dbReference>
<dbReference type="Pfam" id="PF04055">
    <property type="entry name" value="Radical_SAM"/>
    <property type="match status" value="1"/>
</dbReference>
<dbReference type="CDD" id="cd01335">
    <property type="entry name" value="Radical_SAM"/>
    <property type="match status" value="1"/>
</dbReference>
<dbReference type="InterPro" id="IPR007197">
    <property type="entry name" value="rSAM"/>
</dbReference>
<name>A0A5Q0BJ78_9GAMM</name>